<comment type="catalytic activity">
    <reaction evidence="10">
        <text>Cd(2+)(in) + ATP + H2O = Cd(2+)(out) + ADP + phosphate + H(+)</text>
        <dbReference type="Rhea" id="RHEA:12132"/>
        <dbReference type="ChEBI" id="CHEBI:15377"/>
        <dbReference type="ChEBI" id="CHEBI:15378"/>
        <dbReference type="ChEBI" id="CHEBI:30616"/>
        <dbReference type="ChEBI" id="CHEBI:43474"/>
        <dbReference type="ChEBI" id="CHEBI:48775"/>
        <dbReference type="ChEBI" id="CHEBI:456216"/>
        <dbReference type="EC" id="7.2.2.21"/>
    </reaction>
</comment>
<evidence type="ECO:0000256" key="9">
    <source>
        <dbReference type="ARBA" id="ARBA00039103"/>
    </source>
</evidence>
<feature type="transmembrane region" description="Helical" evidence="11">
    <location>
        <begin position="265"/>
        <end position="290"/>
    </location>
</feature>
<feature type="transmembrane region" description="Helical" evidence="11">
    <location>
        <begin position="12"/>
        <end position="35"/>
    </location>
</feature>
<dbReference type="GO" id="GO:0005886">
    <property type="term" value="C:plasma membrane"/>
    <property type="evidence" value="ECO:0007669"/>
    <property type="project" value="UniProtKB-SubCell"/>
</dbReference>
<evidence type="ECO:0000256" key="1">
    <source>
        <dbReference type="ARBA" id="ARBA00004651"/>
    </source>
</evidence>
<dbReference type="NCBIfam" id="TIGR01494">
    <property type="entry name" value="ATPase_P-type"/>
    <property type="match status" value="1"/>
</dbReference>
<organism evidence="13 14">
    <name type="scientific">Clostridium kluyveri</name>
    <dbReference type="NCBI Taxonomy" id="1534"/>
    <lineage>
        <taxon>Bacteria</taxon>
        <taxon>Bacillati</taxon>
        <taxon>Bacillota</taxon>
        <taxon>Clostridia</taxon>
        <taxon>Eubacteriales</taxon>
        <taxon>Clostridiaceae</taxon>
        <taxon>Clostridium</taxon>
    </lineage>
</organism>
<dbReference type="PROSITE" id="PS00154">
    <property type="entry name" value="ATPASE_E1_E2"/>
    <property type="match status" value="1"/>
</dbReference>
<dbReference type="PANTHER" id="PTHR48085:SF5">
    <property type="entry name" value="CADMIUM_ZINC-TRANSPORTING ATPASE HMA4-RELATED"/>
    <property type="match status" value="1"/>
</dbReference>
<feature type="domain" description="P-type ATPase A" evidence="12">
    <location>
        <begin position="119"/>
        <end position="223"/>
    </location>
</feature>
<dbReference type="SFLD" id="SFLDS00003">
    <property type="entry name" value="Haloacid_Dehalogenase"/>
    <property type="match status" value="1"/>
</dbReference>
<keyword evidence="3" id="KW-0104">Cadmium</keyword>
<comment type="subcellular location">
    <subcellularLocation>
        <location evidence="1">Cell membrane</location>
        <topology evidence="1">Multi-pass membrane protein</topology>
    </subcellularLocation>
</comment>
<dbReference type="AlphaFoldDB" id="A0A1L5F3B9"/>
<comment type="similarity">
    <text evidence="2 11">Belongs to the cation transport ATPase (P-type) (TC 3.A.3) family. Type IB subfamily.</text>
</comment>
<dbReference type="GO" id="GO:0005524">
    <property type="term" value="F:ATP binding"/>
    <property type="evidence" value="ECO:0007669"/>
    <property type="project" value="UniProtKB-UniRule"/>
</dbReference>
<evidence type="ECO:0000256" key="10">
    <source>
        <dbReference type="ARBA" id="ARBA00049338"/>
    </source>
</evidence>
<dbReference type="Proteomes" id="UP000184604">
    <property type="component" value="Chromosome"/>
</dbReference>
<evidence type="ECO:0000259" key="12">
    <source>
        <dbReference type="Pfam" id="PF00122"/>
    </source>
</evidence>
<sequence length="623" mass="67197">MNILKQIYDSLSRLPMIIIAGLFLILSILNIFFHIFPVDPAWITILICGTPLVVLALQRIITQFFISSALLISIAMFASIYIGEIFAAGEVVFIMAIGAWLEDRTVEKAKKGIEGLLRLIPDKAKKIKKSDNNSLAEEIVDVSDLRIGDVIRILPGEIIVADGEIISGETSVNQSILTGESLPVDKFVGDVVFTGTLNCFGSIDVAVTKTLQNSSLKKMVLLAKEAENKQAPMQKIVDKWAQWLVPIACLIAIVGYFITKDLTKAVTVLVVFCPCALALATPVSIVAAIGQATKFGVVIKSGEALEKMGTVSVVAFDKTGTLTKGILEVSDIILFNIEENKLLSLAASCESHSEHPIGKAITSYVREKKIPTHKVSNFVMSIGKGVHGIIQEEPILCGNEKLLEDFHVSYEDSLKLTLDKLYSQGKAVVIIARDYKVIGLIALCDVLKENVKEAIYSLYSAGIHRTILLTGDNKNAAEYIAKKSGITEVNSSLLPEDKVSIISQIENEGDYICMIGDGINDAAALRTASIGMAMGTMGSDIAIDAADIALMGDDIVKTAYVKRLSNATIHNIKVNISISMVINAIAITLSLLGILNPITGALVHNVGSVLVVMNAARLYDRKV</sequence>
<keyword evidence="8 11" id="KW-0472">Membrane</keyword>
<dbReference type="SFLD" id="SFLDG00002">
    <property type="entry name" value="C1.7:_P-type_atpase_like"/>
    <property type="match status" value="1"/>
</dbReference>
<feature type="transmembrane region" description="Helical" evidence="11">
    <location>
        <begin position="41"/>
        <end position="57"/>
    </location>
</feature>
<dbReference type="GO" id="GO:0016887">
    <property type="term" value="F:ATP hydrolysis activity"/>
    <property type="evidence" value="ECO:0007669"/>
    <property type="project" value="InterPro"/>
</dbReference>
<dbReference type="InterPro" id="IPR027256">
    <property type="entry name" value="P-typ_ATPase_IB"/>
</dbReference>
<gene>
    <name evidence="13" type="ORF">BS101_01025</name>
</gene>
<evidence type="ECO:0000256" key="7">
    <source>
        <dbReference type="ARBA" id="ARBA00022989"/>
    </source>
</evidence>
<dbReference type="InterPro" id="IPR044492">
    <property type="entry name" value="P_typ_ATPase_HD_dom"/>
</dbReference>
<dbReference type="InterPro" id="IPR036412">
    <property type="entry name" value="HAD-like_sf"/>
</dbReference>
<dbReference type="EC" id="7.2.2.21" evidence="9"/>
<dbReference type="InterPro" id="IPR018303">
    <property type="entry name" value="ATPase_P-typ_P_site"/>
</dbReference>
<accession>A0A1L5F3B9</accession>
<evidence type="ECO:0000256" key="3">
    <source>
        <dbReference type="ARBA" id="ARBA00022539"/>
    </source>
</evidence>
<keyword evidence="11" id="KW-0067">ATP-binding</keyword>
<dbReference type="InterPro" id="IPR051014">
    <property type="entry name" value="Cation_Transport_ATPase_IB"/>
</dbReference>
<evidence type="ECO:0000256" key="8">
    <source>
        <dbReference type="ARBA" id="ARBA00023136"/>
    </source>
</evidence>
<feature type="transmembrane region" description="Helical" evidence="11">
    <location>
        <begin position="64"/>
        <end position="79"/>
    </location>
</feature>
<evidence type="ECO:0000256" key="5">
    <source>
        <dbReference type="ARBA" id="ARBA00022723"/>
    </source>
</evidence>
<dbReference type="InterPro" id="IPR008250">
    <property type="entry name" value="ATPase_P-typ_transduc_dom_A_sf"/>
</dbReference>
<dbReference type="SUPFAM" id="SSF81665">
    <property type="entry name" value="Calcium ATPase, transmembrane domain M"/>
    <property type="match status" value="1"/>
</dbReference>
<dbReference type="NCBIfam" id="TIGR01525">
    <property type="entry name" value="ATPase-IB_hvy"/>
    <property type="match status" value="1"/>
</dbReference>
<keyword evidence="7 11" id="KW-1133">Transmembrane helix</keyword>
<evidence type="ECO:0000256" key="2">
    <source>
        <dbReference type="ARBA" id="ARBA00006024"/>
    </source>
</evidence>
<protein>
    <recommendedName>
        <fullName evidence="9">Cd(2+)-exporting ATPase</fullName>
        <ecNumber evidence="9">7.2.2.21</ecNumber>
    </recommendedName>
</protein>
<evidence type="ECO:0000313" key="14">
    <source>
        <dbReference type="Proteomes" id="UP000184604"/>
    </source>
</evidence>
<evidence type="ECO:0000256" key="4">
    <source>
        <dbReference type="ARBA" id="ARBA00022692"/>
    </source>
</evidence>
<dbReference type="InterPro" id="IPR001757">
    <property type="entry name" value="P_typ_ATPase"/>
</dbReference>
<dbReference type="SUPFAM" id="SSF81653">
    <property type="entry name" value="Calcium ATPase, transduction domain A"/>
    <property type="match status" value="1"/>
</dbReference>
<dbReference type="FunFam" id="2.70.150.10:FF:000002">
    <property type="entry name" value="Copper-transporting ATPase 1, putative"/>
    <property type="match status" value="1"/>
</dbReference>
<feature type="transmembrane region" description="Helical" evidence="11">
    <location>
        <begin position="572"/>
        <end position="595"/>
    </location>
</feature>
<proteinExistence type="inferred from homology"/>
<dbReference type="SFLD" id="SFLDF00027">
    <property type="entry name" value="p-type_atpase"/>
    <property type="match status" value="1"/>
</dbReference>
<dbReference type="InterPro" id="IPR023214">
    <property type="entry name" value="HAD_sf"/>
</dbReference>
<dbReference type="Gene3D" id="3.40.50.1000">
    <property type="entry name" value="HAD superfamily/HAD-like"/>
    <property type="match status" value="1"/>
</dbReference>
<evidence type="ECO:0000313" key="13">
    <source>
        <dbReference type="EMBL" id="APM37442.1"/>
    </source>
</evidence>
<dbReference type="RefSeq" id="WP_073537155.1">
    <property type="nucleotide sequence ID" value="NZ_CP018335.1"/>
</dbReference>
<keyword evidence="11" id="KW-0547">Nucleotide-binding</keyword>
<dbReference type="GO" id="GO:0046872">
    <property type="term" value="F:metal ion binding"/>
    <property type="evidence" value="ECO:0007669"/>
    <property type="project" value="UniProtKB-KW"/>
</dbReference>
<dbReference type="InterPro" id="IPR059000">
    <property type="entry name" value="ATPase_P-type_domA"/>
</dbReference>
<reference evidence="13 14" key="1">
    <citation type="submission" date="2016-12" db="EMBL/GenBank/DDBJ databases">
        <title>Complete genome sequence of Clostridium kluyveri JZZ isolated from the pit mud of a Chinese flavor liquor-making factory.</title>
        <authorList>
            <person name="Wang Y."/>
        </authorList>
    </citation>
    <scope>NUCLEOTIDE SEQUENCE [LARGE SCALE GENOMIC DNA]</scope>
    <source>
        <strain evidence="13 14">JZZ</strain>
    </source>
</reference>
<feature type="transmembrane region" description="Helical" evidence="11">
    <location>
        <begin position="240"/>
        <end position="259"/>
    </location>
</feature>
<dbReference type="Pfam" id="PF00702">
    <property type="entry name" value="Hydrolase"/>
    <property type="match status" value="1"/>
</dbReference>
<evidence type="ECO:0000256" key="6">
    <source>
        <dbReference type="ARBA" id="ARBA00022967"/>
    </source>
</evidence>
<dbReference type="InterPro" id="IPR023299">
    <property type="entry name" value="ATPase_P-typ_cyto_dom_N"/>
</dbReference>
<dbReference type="OrthoDB" id="9813266at2"/>
<dbReference type="SUPFAM" id="SSF56784">
    <property type="entry name" value="HAD-like"/>
    <property type="match status" value="1"/>
</dbReference>
<dbReference type="Pfam" id="PF00122">
    <property type="entry name" value="E1-E2_ATPase"/>
    <property type="match status" value="1"/>
</dbReference>
<dbReference type="Gene3D" id="2.70.150.10">
    <property type="entry name" value="Calcium-transporting ATPase, cytoplasmic transduction domain A"/>
    <property type="match status" value="1"/>
</dbReference>
<keyword evidence="4 11" id="KW-0812">Transmembrane</keyword>
<dbReference type="GO" id="GO:0008551">
    <property type="term" value="F:P-type cadmium transporter activity"/>
    <property type="evidence" value="ECO:0007669"/>
    <property type="project" value="UniProtKB-EC"/>
</dbReference>
<dbReference type="InterPro" id="IPR023298">
    <property type="entry name" value="ATPase_P-typ_TM_dom_sf"/>
</dbReference>
<dbReference type="PRINTS" id="PR00119">
    <property type="entry name" value="CATATPASE"/>
</dbReference>
<feature type="transmembrane region" description="Helical" evidence="11">
    <location>
        <begin position="85"/>
        <end position="101"/>
    </location>
</feature>
<dbReference type="PANTHER" id="PTHR48085">
    <property type="entry name" value="CADMIUM/ZINC-TRANSPORTING ATPASE HMA2-RELATED"/>
    <property type="match status" value="1"/>
</dbReference>
<keyword evidence="6" id="KW-1278">Translocase</keyword>
<dbReference type="Gene3D" id="3.40.1110.10">
    <property type="entry name" value="Calcium-transporting ATPase, cytoplasmic domain N"/>
    <property type="match status" value="1"/>
</dbReference>
<name>A0A1L5F3B9_CLOKL</name>
<evidence type="ECO:0000256" key="11">
    <source>
        <dbReference type="RuleBase" id="RU362081"/>
    </source>
</evidence>
<dbReference type="EMBL" id="CP018335">
    <property type="protein sequence ID" value="APM37442.1"/>
    <property type="molecule type" value="Genomic_DNA"/>
</dbReference>
<keyword evidence="5 11" id="KW-0479">Metal-binding</keyword>
<keyword evidence="11" id="KW-1003">Cell membrane</keyword>